<feature type="binding site" evidence="14">
    <location>
        <position position="428"/>
    </location>
    <ligand>
        <name>Zn(2+)</name>
        <dbReference type="ChEBI" id="CHEBI:29105"/>
    </ligand>
</feature>
<evidence type="ECO:0000313" key="16">
    <source>
        <dbReference type="EMBL" id="VYU31132.1"/>
    </source>
</evidence>
<dbReference type="PANTHER" id="PTHR23389">
    <property type="entry name" value="CHROMOSOME TRANSMISSION FIDELITY FACTOR 18"/>
    <property type="match status" value="1"/>
</dbReference>
<feature type="binding site" evidence="14">
    <location>
        <position position="133"/>
    </location>
    <ligand>
        <name>NAD(+)</name>
        <dbReference type="ChEBI" id="CHEBI:57540"/>
    </ligand>
</feature>
<evidence type="ECO:0000256" key="11">
    <source>
        <dbReference type="ARBA" id="ARBA00023204"/>
    </source>
</evidence>
<evidence type="ECO:0000256" key="3">
    <source>
        <dbReference type="ARBA" id="ARBA00013308"/>
    </source>
</evidence>
<dbReference type="HAMAP" id="MF_01588">
    <property type="entry name" value="DNA_ligase_A"/>
    <property type="match status" value="1"/>
</dbReference>
<dbReference type="Gene3D" id="3.40.50.10190">
    <property type="entry name" value="BRCT domain"/>
    <property type="match status" value="1"/>
</dbReference>
<dbReference type="FunFam" id="1.10.150.20:FF:000007">
    <property type="entry name" value="DNA ligase"/>
    <property type="match status" value="1"/>
</dbReference>
<proteinExistence type="inferred from homology"/>
<evidence type="ECO:0000256" key="1">
    <source>
        <dbReference type="ARBA" id="ARBA00004067"/>
    </source>
</evidence>
<dbReference type="Pfam" id="PF01653">
    <property type="entry name" value="DNA_ligase_aden"/>
    <property type="match status" value="1"/>
</dbReference>
<comment type="function">
    <text evidence="1 14">DNA ligase that catalyzes the formation of phosphodiester linkages between 5'-phosphoryl and 3'-hydroxyl groups in double-stranded DNA using NAD as a coenzyme and as the energy source for the reaction. It is essential for DNA replication and repair of damaged DNA.</text>
</comment>
<feature type="active site" description="N6-AMP-lysine intermediate" evidence="14">
    <location>
        <position position="112"/>
    </location>
</feature>
<dbReference type="Pfam" id="PF03120">
    <property type="entry name" value="OB_DNA_ligase"/>
    <property type="match status" value="1"/>
</dbReference>
<keyword evidence="4 14" id="KW-0436">Ligase</keyword>
<protein>
    <recommendedName>
        <fullName evidence="3 14">DNA ligase</fullName>
        <ecNumber evidence="2 14">6.5.1.2</ecNumber>
    </recommendedName>
    <alternativeName>
        <fullName evidence="14">Polydeoxyribonucleotide synthase [NAD(+)]</fullName>
    </alternativeName>
</protein>
<dbReference type="NCBIfam" id="NF005932">
    <property type="entry name" value="PRK07956.1"/>
    <property type="match status" value="1"/>
</dbReference>
<keyword evidence="8 14" id="KW-0862">Zinc</keyword>
<gene>
    <name evidence="14 16" type="primary">ligA</name>
    <name evidence="16" type="ORF">PMLFYP103_01755</name>
</gene>
<keyword evidence="9 14" id="KW-0460">Magnesium</keyword>
<dbReference type="FunFam" id="2.40.50.140:FF:000012">
    <property type="entry name" value="DNA ligase"/>
    <property type="match status" value="1"/>
</dbReference>
<name>A0A6N3DS45_9BACT</name>
<dbReference type="Pfam" id="PF03119">
    <property type="entry name" value="DNA_ligase_ZBD"/>
    <property type="match status" value="1"/>
</dbReference>
<dbReference type="GO" id="GO:0006260">
    <property type="term" value="P:DNA replication"/>
    <property type="evidence" value="ECO:0007669"/>
    <property type="project" value="UniProtKB-KW"/>
</dbReference>
<dbReference type="InterPro" id="IPR036420">
    <property type="entry name" value="BRCT_dom_sf"/>
</dbReference>
<dbReference type="InterPro" id="IPR041663">
    <property type="entry name" value="DisA/LigA_HHH"/>
</dbReference>
<dbReference type="SUPFAM" id="SSF50249">
    <property type="entry name" value="Nucleic acid-binding proteins"/>
    <property type="match status" value="1"/>
</dbReference>
<evidence type="ECO:0000259" key="15">
    <source>
        <dbReference type="PROSITE" id="PS50172"/>
    </source>
</evidence>
<feature type="domain" description="BRCT" evidence="15">
    <location>
        <begin position="587"/>
        <end position="666"/>
    </location>
</feature>
<dbReference type="Pfam" id="PF12826">
    <property type="entry name" value="HHH_2"/>
    <property type="match status" value="1"/>
</dbReference>
<dbReference type="Gene3D" id="1.10.287.610">
    <property type="entry name" value="Helix hairpin bin"/>
    <property type="match status" value="1"/>
</dbReference>
<dbReference type="PROSITE" id="PS01056">
    <property type="entry name" value="DNA_LIGASE_N2"/>
    <property type="match status" value="1"/>
</dbReference>
<dbReference type="RefSeq" id="WP_046452100.1">
    <property type="nucleotide sequence ID" value="NZ_BAABZJ010000001.1"/>
</dbReference>
<evidence type="ECO:0000256" key="2">
    <source>
        <dbReference type="ARBA" id="ARBA00012722"/>
    </source>
</evidence>
<comment type="cofactor">
    <cofactor evidence="14">
        <name>Mg(2+)</name>
        <dbReference type="ChEBI" id="CHEBI:18420"/>
    </cofactor>
    <cofactor evidence="14">
        <name>Mn(2+)</name>
        <dbReference type="ChEBI" id="CHEBI:29035"/>
    </cofactor>
</comment>
<dbReference type="PROSITE" id="PS50172">
    <property type="entry name" value="BRCT"/>
    <property type="match status" value="1"/>
</dbReference>
<dbReference type="SMART" id="SM00292">
    <property type="entry name" value="BRCT"/>
    <property type="match status" value="1"/>
</dbReference>
<dbReference type="Gene3D" id="6.20.10.30">
    <property type="match status" value="1"/>
</dbReference>
<reference evidence="16" key="1">
    <citation type="submission" date="2019-11" db="EMBL/GenBank/DDBJ databases">
        <authorList>
            <person name="Feng L."/>
        </authorList>
    </citation>
    <scope>NUCLEOTIDE SEQUENCE</scope>
    <source>
        <strain evidence="16">PmerdaeLFYP103</strain>
    </source>
</reference>
<dbReference type="InterPro" id="IPR004150">
    <property type="entry name" value="NAD_DNA_ligase_OB"/>
</dbReference>
<feature type="binding site" evidence="14">
    <location>
        <position position="170"/>
    </location>
    <ligand>
        <name>NAD(+)</name>
        <dbReference type="ChEBI" id="CHEBI:57540"/>
    </ligand>
</feature>
<feature type="binding site" evidence="14">
    <location>
        <position position="404"/>
    </location>
    <ligand>
        <name>Zn(2+)</name>
        <dbReference type="ChEBI" id="CHEBI:29105"/>
    </ligand>
</feature>
<sequence length="666" mass="74944">MVVKDKIKALREALEQHNYNYYVLSAPTISDREFDEMMKELQILEEAHPEYADPHSPTQRVGSDLSKEFEQVVHKYPMLSLGNTYSEDEVKDFYERIARDLNEPFEIVAELKYDGTSISLTYEDGRLVRAVTRGDGTRGDDVTANVKTIRSVPLKLMGDRYPATFEIRGEILLPWAEFDRLNKEREEQEEPLFANPRNAASGTLKQQNPAVVAARKLDAYFYYLLGEELPAETHFDNLEAARSWGFKIPNVIRVCNSLEDIYDYIAYWDVERKNLPVATDGIVLKVNSLRQQRNLGFTAKSPRWAIAYKFQAERAVTRLNSVSFQVGRTGAVTPVANLEPVLLAGTTVKRASLHNADIIEGLDLHLGDKVFVEKGGEIIPKIVGVDVEARGLLVGDKVRFIRSCPECGTPLMRPEGEAAHYCPNEAGCPPQIKGKIEHFVTRRAMNINMGPETVEDLYEAGYIKDTADLYTLEIADLLRLERWADKSARNLMASLEESKQVPFERVLYGLGIRFVGETVAKRLVSAFHSMEQLEQASFEDLTAVDEIGERIARSIIAYFADERNRTLVNRLKEYGLQMSVAEEKLANRSEKLKGLSIVISGTFAKHSRDEYKAMIEQHGGKNSGSVSGKTDYILAGDNMGPAKLEKAAKLGVKIINEDEFLNMIAE</sequence>
<keyword evidence="10 14" id="KW-0520">NAD</keyword>
<dbReference type="NCBIfam" id="TIGR00575">
    <property type="entry name" value="dnlj"/>
    <property type="match status" value="1"/>
</dbReference>
<evidence type="ECO:0000256" key="8">
    <source>
        <dbReference type="ARBA" id="ARBA00022833"/>
    </source>
</evidence>
<comment type="similarity">
    <text evidence="13 14">Belongs to the NAD-dependent DNA ligase family. LigA subfamily.</text>
</comment>
<dbReference type="GO" id="GO:0006281">
    <property type="term" value="P:DNA repair"/>
    <property type="evidence" value="ECO:0007669"/>
    <property type="project" value="UniProtKB-KW"/>
</dbReference>
<dbReference type="Pfam" id="PF00533">
    <property type="entry name" value="BRCT"/>
    <property type="match status" value="1"/>
</dbReference>
<evidence type="ECO:0000256" key="7">
    <source>
        <dbReference type="ARBA" id="ARBA00022763"/>
    </source>
</evidence>
<dbReference type="FunFam" id="1.10.287.610:FF:000002">
    <property type="entry name" value="DNA ligase"/>
    <property type="match status" value="1"/>
</dbReference>
<evidence type="ECO:0000256" key="13">
    <source>
        <dbReference type="ARBA" id="ARBA00060881"/>
    </source>
</evidence>
<dbReference type="InterPro" id="IPR001357">
    <property type="entry name" value="BRCT_dom"/>
</dbReference>
<dbReference type="GO" id="GO:0003911">
    <property type="term" value="F:DNA ligase (NAD+) activity"/>
    <property type="evidence" value="ECO:0007669"/>
    <property type="project" value="UniProtKB-UniRule"/>
</dbReference>
<evidence type="ECO:0000256" key="5">
    <source>
        <dbReference type="ARBA" id="ARBA00022705"/>
    </source>
</evidence>
<dbReference type="GO" id="GO:0005829">
    <property type="term" value="C:cytosol"/>
    <property type="evidence" value="ECO:0007669"/>
    <property type="project" value="TreeGrafter"/>
</dbReference>
<dbReference type="InterPro" id="IPR013840">
    <property type="entry name" value="DNAligase_N"/>
</dbReference>
<dbReference type="InterPro" id="IPR013839">
    <property type="entry name" value="DNAligase_adenylation"/>
</dbReference>
<dbReference type="AlphaFoldDB" id="A0A6N3DS45"/>
<dbReference type="InterPro" id="IPR010994">
    <property type="entry name" value="RuvA_2-like"/>
</dbReference>
<feature type="binding site" evidence="14">
    <location>
        <position position="285"/>
    </location>
    <ligand>
        <name>NAD(+)</name>
        <dbReference type="ChEBI" id="CHEBI:57540"/>
    </ligand>
</feature>
<evidence type="ECO:0000256" key="10">
    <source>
        <dbReference type="ARBA" id="ARBA00023027"/>
    </source>
</evidence>
<dbReference type="CDD" id="cd17748">
    <property type="entry name" value="BRCT_DNA_ligase_like"/>
    <property type="match status" value="1"/>
</dbReference>
<evidence type="ECO:0000256" key="9">
    <source>
        <dbReference type="ARBA" id="ARBA00022842"/>
    </source>
</evidence>
<dbReference type="PIRSF" id="PIRSF001604">
    <property type="entry name" value="LigA"/>
    <property type="match status" value="1"/>
</dbReference>
<feature type="binding site" evidence="14">
    <location>
        <position position="422"/>
    </location>
    <ligand>
        <name>Zn(2+)</name>
        <dbReference type="ChEBI" id="CHEBI:29105"/>
    </ligand>
</feature>
<dbReference type="FunFam" id="3.30.470.30:FF:000001">
    <property type="entry name" value="DNA ligase"/>
    <property type="match status" value="1"/>
</dbReference>
<accession>A0A6N3DS45</accession>
<evidence type="ECO:0000256" key="14">
    <source>
        <dbReference type="HAMAP-Rule" id="MF_01588"/>
    </source>
</evidence>
<dbReference type="SUPFAM" id="SSF52113">
    <property type="entry name" value="BRCT domain"/>
    <property type="match status" value="1"/>
</dbReference>
<dbReference type="GO" id="GO:0046872">
    <property type="term" value="F:metal ion binding"/>
    <property type="evidence" value="ECO:0007669"/>
    <property type="project" value="UniProtKB-KW"/>
</dbReference>
<dbReference type="InterPro" id="IPR012340">
    <property type="entry name" value="NA-bd_OB-fold"/>
</dbReference>
<feature type="binding site" evidence="14">
    <location>
        <position position="407"/>
    </location>
    <ligand>
        <name>Zn(2+)</name>
        <dbReference type="ChEBI" id="CHEBI:29105"/>
    </ligand>
</feature>
<feature type="binding site" evidence="14">
    <location>
        <position position="110"/>
    </location>
    <ligand>
        <name>NAD(+)</name>
        <dbReference type="ChEBI" id="CHEBI:57540"/>
    </ligand>
</feature>
<dbReference type="CDD" id="cd00114">
    <property type="entry name" value="LIGANc"/>
    <property type="match status" value="1"/>
</dbReference>
<dbReference type="EMBL" id="CACRUV010000021">
    <property type="protein sequence ID" value="VYU31132.1"/>
    <property type="molecule type" value="Genomic_DNA"/>
</dbReference>
<feature type="binding site" evidence="14">
    <location>
        <begin position="31"/>
        <end position="35"/>
    </location>
    <ligand>
        <name>NAD(+)</name>
        <dbReference type="ChEBI" id="CHEBI:57540"/>
    </ligand>
</feature>
<organism evidence="16">
    <name type="scientific">Parabacteroides merdae</name>
    <dbReference type="NCBI Taxonomy" id="46503"/>
    <lineage>
        <taxon>Bacteria</taxon>
        <taxon>Pseudomonadati</taxon>
        <taxon>Bacteroidota</taxon>
        <taxon>Bacteroidia</taxon>
        <taxon>Bacteroidales</taxon>
        <taxon>Tannerellaceae</taxon>
        <taxon>Parabacteroides</taxon>
    </lineage>
</organism>
<dbReference type="SMART" id="SM00532">
    <property type="entry name" value="LIGANc"/>
    <property type="match status" value="1"/>
</dbReference>
<dbReference type="InterPro" id="IPR004149">
    <property type="entry name" value="Znf_DNAligase_C4"/>
</dbReference>
<keyword evidence="14" id="KW-0464">Manganese</keyword>
<dbReference type="EC" id="6.5.1.2" evidence="2 14"/>
<feature type="binding site" evidence="14">
    <location>
        <begin position="80"/>
        <end position="81"/>
    </location>
    <ligand>
        <name>NAD(+)</name>
        <dbReference type="ChEBI" id="CHEBI:57540"/>
    </ligand>
</feature>
<dbReference type="InterPro" id="IPR033136">
    <property type="entry name" value="DNA_ligase_CS"/>
</dbReference>
<keyword evidence="7 14" id="KW-0227">DNA damage</keyword>
<dbReference type="InterPro" id="IPR001679">
    <property type="entry name" value="DNA_ligase"/>
</dbReference>
<dbReference type="Gene3D" id="2.40.50.140">
    <property type="entry name" value="Nucleic acid-binding proteins"/>
    <property type="match status" value="1"/>
</dbReference>
<keyword evidence="6 14" id="KW-0479">Metal-binding</keyword>
<feature type="binding site" evidence="14">
    <location>
        <position position="309"/>
    </location>
    <ligand>
        <name>NAD(+)</name>
        <dbReference type="ChEBI" id="CHEBI:57540"/>
    </ligand>
</feature>
<keyword evidence="5 14" id="KW-0235">DNA replication</keyword>
<keyword evidence="11 14" id="KW-0234">DNA repair</keyword>
<comment type="catalytic activity">
    <reaction evidence="12 14">
        <text>NAD(+) + (deoxyribonucleotide)n-3'-hydroxyl + 5'-phospho-(deoxyribonucleotide)m = (deoxyribonucleotide)n+m + AMP + beta-nicotinamide D-nucleotide.</text>
        <dbReference type="EC" id="6.5.1.2"/>
    </reaction>
</comment>
<dbReference type="Gene3D" id="3.30.470.30">
    <property type="entry name" value="DNA ligase/mRNA capping enzyme"/>
    <property type="match status" value="1"/>
</dbReference>
<dbReference type="SUPFAM" id="SSF47781">
    <property type="entry name" value="RuvA domain 2-like"/>
    <property type="match status" value="1"/>
</dbReference>
<evidence type="ECO:0000256" key="6">
    <source>
        <dbReference type="ARBA" id="ARBA00022723"/>
    </source>
</evidence>
<dbReference type="FunFam" id="1.10.150.20:FF:000006">
    <property type="entry name" value="DNA ligase"/>
    <property type="match status" value="1"/>
</dbReference>
<dbReference type="SUPFAM" id="SSF56091">
    <property type="entry name" value="DNA ligase/mRNA capping enzyme, catalytic domain"/>
    <property type="match status" value="1"/>
</dbReference>
<evidence type="ECO:0000256" key="12">
    <source>
        <dbReference type="ARBA" id="ARBA00034005"/>
    </source>
</evidence>
<dbReference type="PANTHER" id="PTHR23389:SF9">
    <property type="entry name" value="DNA LIGASE"/>
    <property type="match status" value="1"/>
</dbReference>
<dbReference type="Gene3D" id="1.10.150.20">
    <property type="entry name" value="5' to 3' exonuclease, C-terminal subdomain"/>
    <property type="match status" value="2"/>
</dbReference>
<evidence type="ECO:0000256" key="4">
    <source>
        <dbReference type="ARBA" id="ARBA00022598"/>
    </source>
</evidence>